<comment type="caution">
    <text evidence="2">The sequence shown here is derived from an EMBL/GenBank/DDBJ whole genome shotgun (WGS) entry which is preliminary data.</text>
</comment>
<sequence length="196" mass="20189">MQIVGVDADAVERRLRGGRMACGCGGSLGPWGSARRRVVRGLGASRPRRSRCRGCGRTHVLLPATALSRRADAARVIGSALVAKARGAGHRRIAAEIGVPEGTVRGWMRAFGRNAEAVRVFTALLGQLDPLAGPMPPSHGGGFADALEAIGRAGSAARRRLGAGVAVSSWTLASVVTGGLLLSPAFPGPRRNTSCP</sequence>
<feature type="transmembrane region" description="Helical" evidence="1">
    <location>
        <begin position="161"/>
        <end position="182"/>
    </location>
</feature>
<evidence type="ECO:0000256" key="1">
    <source>
        <dbReference type="SAM" id="Phobius"/>
    </source>
</evidence>
<evidence type="ECO:0000313" key="3">
    <source>
        <dbReference type="Proteomes" id="UP001202922"/>
    </source>
</evidence>
<dbReference type="RefSeq" id="WP_241054798.1">
    <property type="nucleotide sequence ID" value="NZ_JAKZBV010000001.1"/>
</dbReference>
<protein>
    <recommendedName>
        <fullName evidence="4">Helix-turn-helix domain-containing protein</fullName>
    </recommendedName>
</protein>
<evidence type="ECO:0000313" key="2">
    <source>
        <dbReference type="EMBL" id="MCH6471182.1"/>
    </source>
</evidence>
<evidence type="ECO:0008006" key="4">
    <source>
        <dbReference type="Google" id="ProtNLM"/>
    </source>
</evidence>
<dbReference type="Proteomes" id="UP001202922">
    <property type="component" value="Unassembled WGS sequence"/>
</dbReference>
<proteinExistence type="predicted"/>
<keyword evidence="1" id="KW-0812">Transmembrane</keyword>
<accession>A0ABS9U3U4</accession>
<gene>
    <name evidence="2" type="ORF">L0M17_14545</name>
</gene>
<reference evidence="2 3" key="1">
    <citation type="submission" date="2022-03" db="EMBL/GenBank/DDBJ databases">
        <title>Sinomonas sp. isolated from a soil.</title>
        <authorList>
            <person name="Han J."/>
            <person name="Kim D.-U."/>
        </authorList>
    </citation>
    <scope>NUCLEOTIDE SEQUENCE [LARGE SCALE GENOMIC DNA]</scope>
    <source>
        <strain evidence="2 3">5-5</strain>
    </source>
</reference>
<organism evidence="2 3">
    <name type="scientific">Sinomonas terrae</name>
    <dbReference type="NCBI Taxonomy" id="2908838"/>
    <lineage>
        <taxon>Bacteria</taxon>
        <taxon>Bacillati</taxon>
        <taxon>Actinomycetota</taxon>
        <taxon>Actinomycetes</taxon>
        <taxon>Micrococcales</taxon>
        <taxon>Micrococcaceae</taxon>
        <taxon>Sinomonas</taxon>
    </lineage>
</organism>
<keyword evidence="3" id="KW-1185">Reference proteome</keyword>
<keyword evidence="1" id="KW-1133">Transmembrane helix</keyword>
<dbReference type="EMBL" id="JAKZBV010000001">
    <property type="protein sequence ID" value="MCH6471182.1"/>
    <property type="molecule type" value="Genomic_DNA"/>
</dbReference>
<name>A0ABS9U3U4_9MICC</name>
<keyword evidence="1" id="KW-0472">Membrane</keyword>